<sequence length="87" mass="9008">MLTAPMLCGSITLMQALTHSQMLIPSPPFTVATLPLPGILPPSMPSTILSPPIPNFVLPAVSIMPTMLSCPSSSLALSSPLHNSTTV</sequence>
<name>A0A0A9AKH0_ARUDO</name>
<organism evidence="1">
    <name type="scientific">Arundo donax</name>
    <name type="common">Giant reed</name>
    <name type="synonym">Donax arundinaceus</name>
    <dbReference type="NCBI Taxonomy" id="35708"/>
    <lineage>
        <taxon>Eukaryota</taxon>
        <taxon>Viridiplantae</taxon>
        <taxon>Streptophyta</taxon>
        <taxon>Embryophyta</taxon>
        <taxon>Tracheophyta</taxon>
        <taxon>Spermatophyta</taxon>
        <taxon>Magnoliopsida</taxon>
        <taxon>Liliopsida</taxon>
        <taxon>Poales</taxon>
        <taxon>Poaceae</taxon>
        <taxon>PACMAD clade</taxon>
        <taxon>Arundinoideae</taxon>
        <taxon>Arundineae</taxon>
        <taxon>Arundo</taxon>
    </lineage>
</organism>
<protein>
    <submittedName>
        <fullName evidence="1">Uncharacterized protein</fullName>
    </submittedName>
</protein>
<accession>A0A0A9AKH0</accession>
<proteinExistence type="predicted"/>
<dbReference type="AlphaFoldDB" id="A0A0A9AKH0"/>
<evidence type="ECO:0000313" key="1">
    <source>
        <dbReference type="EMBL" id="JAD50383.1"/>
    </source>
</evidence>
<reference evidence="1" key="1">
    <citation type="submission" date="2014-09" db="EMBL/GenBank/DDBJ databases">
        <authorList>
            <person name="Magalhaes I.L.F."/>
            <person name="Oliveira U."/>
            <person name="Santos F.R."/>
            <person name="Vidigal T.H.D.A."/>
            <person name="Brescovit A.D."/>
            <person name="Santos A.J."/>
        </authorList>
    </citation>
    <scope>NUCLEOTIDE SEQUENCE</scope>
    <source>
        <tissue evidence="1">Shoot tissue taken approximately 20 cm above the soil surface</tissue>
    </source>
</reference>
<dbReference type="EMBL" id="GBRH01247512">
    <property type="protein sequence ID" value="JAD50383.1"/>
    <property type="molecule type" value="Transcribed_RNA"/>
</dbReference>
<reference evidence="1" key="2">
    <citation type="journal article" date="2015" name="Data Brief">
        <title>Shoot transcriptome of the giant reed, Arundo donax.</title>
        <authorList>
            <person name="Barrero R.A."/>
            <person name="Guerrero F.D."/>
            <person name="Moolhuijzen P."/>
            <person name="Goolsby J.A."/>
            <person name="Tidwell J."/>
            <person name="Bellgard S.E."/>
            <person name="Bellgard M.I."/>
        </authorList>
    </citation>
    <scope>NUCLEOTIDE SEQUENCE</scope>
    <source>
        <tissue evidence="1">Shoot tissue taken approximately 20 cm above the soil surface</tissue>
    </source>
</reference>